<dbReference type="Proteomes" id="UP000462865">
    <property type="component" value="Unassembled WGS sequence"/>
</dbReference>
<dbReference type="InterPro" id="IPR050445">
    <property type="entry name" value="Bact_polysacc_biosynth/exp"/>
</dbReference>
<dbReference type="EC" id="2.7.10.2" evidence="2"/>
<evidence type="ECO:0000256" key="5">
    <source>
        <dbReference type="ARBA" id="ARBA00022777"/>
    </source>
</evidence>
<dbReference type="GO" id="GO:0004715">
    <property type="term" value="F:non-membrane spanning protein tyrosine kinase activity"/>
    <property type="evidence" value="ECO:0007669"/>
    <property type="project" value="UniProtKB-EC"/>
</dbReference>
<dbReference type="GO" id="GO:0005886">
    <property type="term" value="C:plasma membrane"/>
    <property type="evidence" value="ECO:0007669"/>
    <property type="project" value="TreeGrafter"/>
</dbReference>
<reference evidence="12" key="2">
    <citation type="journal article" date="2019" name="Int. J. Syst. Evol. Microbiol.">
        <title>Gordonibacter faecihominis is a later heterotypic synonym of Gordonibacter urolithinfaciens.</title>
        <authorList>
            <person name="Danylec N."/>
            <person name="Stoll D.A."/>
            <person name="Huch M."/>
        </authorList>
    </citation>
    <scope>NUCLEOTIDE SEQUENCE</scope>
    <source>
        <strain evidence="12">DSM 27213</strain>
    </source>
</reference>
<reference evidence="13" key="1">
    <citation type="submission" date="2018-05" db="EMBL/GenBank/DDBJ databases">
        <title>Genome Sequencing of selected type strains of the family Eggerthellaceae.</title>
        <authorList>
            <person name="Danylec N."/>
            <person name="Stoll D.A."/>
            <person name="Doetsch A."/>
            <person name="Huch M."/>
        </authorList>
    </citation>
    <scope>NUCLEOTIDE SEQUENCE [LARGE SCALE GENOMIC DNA]</scope>
    <source>
        <strain evidence="13">DSM 27213</strain>
    </source>
</reference>
<feature type="domain" description="AAA" evidence="10">
    <location>
        <begin position="38"/>
        <end position="167"/>
    </location>
</feature>
<dbReference type="EMBL" id="QIBW01000002">
    <property type="protein sequence ID" value="ROT91620.1"/>
    <property type="molecule type" value="Genomic_DNA"/>
</dbReference>
<dbReference type="EMBL" id="WKZA01000005">
    <property type="protein sequence ID" value="MSA93907.1"/>
    <property type="molecule type" value="Genomic_DNA"/>
</dbReference>
<organism evidence="12 13">
    <name type="scientific">Gordonibacter urolithinfaciens</name>
    <dbReference type="NCBI Taxonomy" id="1335613"/>
    <lineage>
        <taxon>Bacteria</taxon>
        <taxon>Bacillati</taxon>
        <taxon>Actinomycetota</taxon>
        <taxon>Coriobacteriia</taxon>
        <taxon>Eggerthellales</taxon>
        <taxon>Eggerthellaceae</taxon>
        <taxon>Gordonibacter</taxon>
    </lineage>
</organism>
<keyword evidence="3 11" id="KW-0808">Transferase</keyword>
<evidence type="ECO:0000256" key="1">
    <source>
        <dbReference type="ARBA" id="ARBA00007316"/>
    </source>
</evidence>
<dbReference type="InterPro" id="IPR027417">
    <property type="entry name" value="P-loop_NTPase"/>
</dbReference>
<keyword evidence="7" id="KW-0829">Tyrosine-protein kinase</keyword>
<keyword evidence="6" id="KW-0067">ATP-binding</keyword>
<accession>A0A423UN78</accession>
<dbReference type="Pfam" id="PF13614">
    <property type="entry name" value="AAA_31"/>
    <property type="match status" value="1"/>
</dbReference>
<evidence type="ECO:0000256" key="9">
    <source>
        <dbReference type="SAM" id="MobiDB-lite"/>
    </source>
</evidence>
<evidence type="ECO:0000313" key="13">
    <source>
        <dbReference type="Proteomes" id="UP000285258"/>
    </source>
</evidence>
<protein>
    <recommendedName>
        <fullName evidence="2">non-specific protein-tyrosine kinase</fullName>
        <ecNumber evidence="2">2.7.10.2</ecNumber>
    </recommendedName>
</protein>
<evidence type="ECO:0000256" key="4">
    <source>
        <dbReference type="ARBA" id="ARBA00022741"/>
    </source>
</evidence>
<dbReference type="PANTHER" id="PTHR32309:SF13">
    <property type="entry name" value="FERRIC ENTEROBACTIN TRANSPORT PROTEIN FEPE"/>
    <property type="match status" value="1"/>
</dbReference>
<comment type="similarity">
    <text evidence="1">Belongs to the CpsD/CapB family.</text>
</comment>
<dbReference type="Proteomes" id="UP000285258">
    <property type="component" value="Unassembled WGS sequence"/>
</dbReference>
<evidence type="ECO:0000313" key="12">
    <source>
        <dbReference type="EMBL" id="ROT91620.1"/>
    </source>
</evidence>
<evidence type="ECO:0000259" key="10">
    <source>
        <dbReference type="Pfam" id="PF13614"/>
    </source>
</evidence>
<keyword evidence="4" id="KW-0547">Nucleotide-binding</keyword>
<dbReference type="Gene3D" id="3.40.50.300">
    <property type="entry name" value="P-loop containing nucleotide triphosphate hydrolases"/>
    <property type="match status" value="1"/>
</dbReference>
<dbReference type="PANTHER" id="PTHR32309">
    <property type="entry name" value="TYROSINE-PROTEIN KINASE"/>
    <property type="match status" value="1"/>
</dbReference>
<comment type="catalytic activity">
    <reaction evidence="8">
        <text>L-tyrosyl-[protein] + ATP = O-phospho-L-tyrosyl-[protein] + ADP + H(+)</text>
        <dbReference type="Rhea" id="RHEA:10596"/>
        <dbReference type="Rhea" id="RHEA-COMP:10136"/>
        <dbReference type="Rhea" id="RHEA-COMP:20101"/>
        <dbReference type="ChEBI" id="CHEBI:15378"/>
        <dbReference type="ChEBI" id="CHEBI:30616"/>
        <dbReference type="ChEBI" id="CHEBI:46858"/>
        <dbReference type="ChEBI" id="CHEBI:61978"/>
        <dbReference type="ChEBI" id="CHEBI:456216"/>
        <dbReference type="EC" id="2.7.10.2"/>
    </reaction>
</comment>
<keyword evidence="5 11" id="KW-0418">Kinase</keyword>
<evidence type="ECO:0000313" key="11">
    <source>
        <dbReference type="EMBL" id="MSA93907.1"/>
    </source>
</evidence>
<dbReference type="InterPro" id="IPR025669">
    <property type="entry name" value="AAA_dom"/>
</dbReference>
<reference evidence="12" key="3">
    <citation type="journal article" date="2019" name="Microbiol. Resour. Announc.">
        <title>Draft Genome Sequences of Type Strains of Gordonibacter faecihominis, Paraeggerthella hongkongensis, Parvibacter caecicola,Slackia equolifaciens, Slackia faecicanis, and Slackia isoflavoniconvertens.</title>
        <authorList>
            <person name="Danylec N."/>
            <person name="Stoll D.A."/>
            <person name="Dotsch A."/>
            <person name="Huch M."/>
        </authorList>
    </citation>
    <scope>NUCLEOTIDE SEQUENCE</scope>
    <source>
        <strain evidence="12">DSM 27213</strain>
    </source>
</reference>
<dbReference type="NCBIfam" id="TIGR01007">
    <property type="entry name" value="eps_fam"/>
    <property type="match status" value="1"/>
</dbReference>
<name>A0A423UN78_9ACTN</name>
<evidence type="ECO:0000256" key="6">
    <source>
        <dbReference type="ARBA" id="ARBA00022840"/>
    </source>
</evidence>
<feature type="compositionally biased region" description="Low complexity" evidence="9">
    <location>
        <begin position="257"/>
        <end position="270"/>
    </location>
</feature>
<dbReference type="SUPFAM" id="SSF52540">
    <property type="entry name" value="P-loop containing nucleoside triphosphate hydrolases"/>
    <property type="match status" value="1"/>
</dbReference>
<dbReference type="AlphaFoldDB" id="A0A423UN78"/>
<dbReference type="InterPro" id="IPR005702">
    <property type="entry name" value="Wzc-like_C"/>
</dbReference>
<evidence type="ECO:0000256" key="8">
    <source>
        <dbReference type="ARBA" id="ARBA00051245"/>
    </source>
</evidence>
<feature type="compositionally biased region" description="Low complexity" evidence="9">
    <location>
        <begin position="278"/>
        <end position="291"/>
    </location>
</feature>
<gene>
    <name evidence="12" type="ORF">DMP12_02960</name>
    <name evidence="11" type="ORF">GKG38_02270</name>
</gene>
<dbReference type="RefSeq" id="WP_096227871.1">
    <property type="nucleotide sequence ID" value="NZ_CP168029.1"/>
</dbReference>
<dbReference type="GO" id="GO:0005524">
    <property type="term" value="F:ATP binding"/>
    <property type="evidence" value="ECO:0007669"/>
    <property type="project" value="UniProtKB-KW"/>
</dbReference>
<comment type="caution">
    <text evidence="12">The sequence shown here is derived from an EMBL/GenBank/DDBJ whole genome shotgun (WGS) entry which is preliminary data.</text>
</comment>
<reference evidence="11 14" key="4">
    <citation type="journal article" date="2019" name="Nat. Med.">
        <title>A library of human gut bacterial isolates paired with longitudinal multiomics data enables mechanistic microbiome research.</title>
        <authorList>
            <person name="Poyet M."/>
            <person name="Groussin M."/>
            <person name="Gibbons S.M."/>
            <person name="Avila-Pacheco J."/>
            <person name="Jiang X."/>
            <person name="Kearney S.M."/>
            <person name="Perrotta A.R."/>
            <person name="Berdy B."/>
            <person name="Zhao S."/>
            <person name="Lieberman T.D."/>
            <person name="Swanson P.K."/>
            <person name="Smith M."/>
            <person name="Roesemann S."/>
            <person name="Alexander J.E."/>
            <person name="Rich S.A."/>
            <person name="Livny J."/>
            <person name="Vlamakis H."/>
            <person name="Clish C."/>
            <person name="Bullock K."/>
            <person name="Deik A."/>
            <person name="Scott J."/>
            <person name="Pierce K.A."/>
            <person name="Xavier R.J."/>
            <person name="Alm E.J."/>
        </authorList>
    </citation>
    <scope>NUCLEOTIDE SEQUENCE [LARGE SCALE GENOMIC DNA]</scope>
    <source>
        <strain evidence="11 14">BIOML-A1</strain>
    </source>
</reference>
<proteinExistence type="inferred from homology"/>
<evidence type="ECO:0000256" key="7">
    <source>
        <dbReference type="ARBA" id="ARBA00023137"/>
    </source>
</evidence>
<evidence type="ECO:0000256" key="2">
    <source>
        <dbReference type="ARBA" id="ARBA00011903"/>
    </source>
</evidence>
<evidence type="ECO:0000313" key="14">
    <source>
        <dbReference type="Proteomes" id="UP000462865"/>
    </source>
</evidence>
<feature type="compositionally biased region" description="Basic residues" evidence="9">
    <location>
        <begin position="301"/>
        <end position="310"/>
    </location>
</feature>
<evidence type="ECO:0000256" key="3">
    <source>
        <dbReference type="ARBA" id="ARBA00022679"/>
    </source>
</evidence>
<sequence>MAKKSKKILARFEHPQLSNASKTLLANIRFASVDEKVKTIVVTSSEQNEGKTIVSTNLANAIATASKKVLIVETDMRRRSLGKLLDIHPTSGLYAALSGSASLNDAILPTHIPNLYFLDAEPNIPSPADILSTKRFASLVDKLRDSFDYVIFDTPPVSLFVDAAILSSLVDGTLLVIRQNQTKRSLVAKCAQQLRVADARILGTVMTFCTDDESSYYYAYYTQDGKRVNKEDFEPSAMPSDLNNPVSWEKEGHTSPRRASSSRPAAQQPRTGMPDGQAVAPGAGNPYAPNAFKAMTPGGKAPRHKNRTRS</sequence>
<feature type="region of interest" description="Disordered" evidence="9">
    <location>
        <begin position="231"/>
        <end position="310"/>
    </location>
</feature>
<dbReference type="CDD" id="cd05387">
    <property type="entry name" value="BY-kinase"/>
    <property type="match status" value="1"/>
</dbReference>